<comment type="subcellular location">
    <subcellularLocation>
        <location evidence="1">Cell membrane</location>
        <topology evidence="1">Multi-pass membrane protein</topology>
    </subcellularLocation>
</comment>
<dbReference type="GO" id="GO:0015171">
    <property type="term" value="F:amino acid transmembrane transporter activity"/>
    <property type="evidence" value="ECO:0007669"/>
    <property type="project" value="TreeGrafter"/>
</dbReference>
<dbReference type="GO" id="GO:0005886">
    <property type="term" value="C:plasma membrane"/>
    <property type="evidence" value="ECO:0007669"/>
    <property type="project" value="UniProtKB-SubCell"/>
</dbReference>
<dbReference type="PANTHER" id="PTHR30086:SF19">
    <property type="entry name" value="THREONINE EFFLUX PROTEIN"/>
    <property type="match status" value="1"/>
</dbReference>
<sequence length="208" mass="21665">MDHLPLFLPAFAILFVGTLSPGPAVAFLLGLGMAQGRRAALIATLGIASGSACLNVLTMLGVGVLIQQTAWALSAVKLAGAAYLAWLALRSFRTAFSPPAALNPAQAPALGATRLFVMGALMQLTNPKAIMFWLAIAALGATAGAGPWLIFAFVAICFAISFAGHGGWALLLSGGALRRRYVRVRRWIDGTLGLVFAAFALRLATDRS</sequence>
<protein>
    <submittedName>
        <fullName evidence="7">Threonine/homoserine/homoserine lactone efflux protein</fullName>
    </submittedName>
</protein>
<keyword evidence="5 6" id="KW-0472">Membrane</keyword>
<keyword evidence="4 6" id="KW-1133">Transmembrane helix</keyword>
<evidence type="ECO:0000313" key="8">
    <source>
        <dbReference type="Proteomes" id="UP000199379"/>
    </source>
</evidence>
<dbReference type="OrthoDB" id="7659099at2"/>
<accession>A0A1H7CGS5</accession>
<dbReference type="STRING" id="1227549.SAMN05444007_108124"/>
<feature type="transmembrane region" description="Helical" evidence="6">
    <location>
        <begin position="148"/>
        <end position="172"/>
    </location>
</feature>
<keyword evidence="8" id="KW-1185">Reference proteome</keyword>
<dbReference type="PANTHER" id="PTHR30086">
    <property type="entry name" value="ARGININE EXPORTER PROTEIN ARGO"/>
    <property type="match status" value="1"/>
</dbReference>
<evidence type="ECO:0000313" key="7">
    <source>
        <dbReference type="EMBL" id="SEJ89003.1"/>
    </source>
</evidence>
<evidence type="ECO:0000256" key="1">
    <source>
        <dbReference type="ARBA" id="ARBA00004651"/>
    </source>
</evidence>
<evidence type="ECO:0000256" key="5">
    <source>
        <dbReference type="ARBA" id="ARBA00023136"/>
    </source>
</evidence>
<evidence type="ECO:0000256" key="4">
    <source>
        <dbReference type="ARBA" id="ARBA00022989"/>
    </source>
</evidence>
<evidence type="ECO:0000256" key="2">
    <source>
        <dbReference type="ARBA" id="ARBA00022475"/>
    </source>
</evidence>
<dbReference type="EMBL" id="FNYD01000008">
    <property type="protein sequence ID" value="SEJ89003.1"/>
    <property type="molecule type" value="Genomic_DNA"/>
</dbReference>
<dbReference type="AlphaFoldDB" id="A0A1H7CGS5"/>
<feature type="transmembrane region" description="Helical" evidence="6">
    <location>
        <begin position="6"/>
        <end position="29"/>
    </location>
</feature>
<keyword evidence="2" id="KW-1003">Cell membrane</keyword>
<dbReference type="RefSeq" id="WP_092368344.1">
    <property type="nucleotide sequence ID" value="NZ_BMGV01000008.1"/>
</dbReference>
<dbReference type="Pfam" id="PF01810">
    <property type="entry name" value="LysE"/>
    <property type="match status" value="1"/>
</dbReference>
<feature type="transmembrane region" description="Helical" evidence="6">
    <location>
        <begin position="124"/>
        <end position="142"/>
    </location>
</feature>
<name>A0A1H7CGS5_9RHOB</name>
<evidence type="ECO:0000256" key="6">
    <source>
        <dbReference type="SAM" id="Phobius"/>
    </source>
</evidence>
<feature type="transmembrane region" description="Helical" evidence="6">
    <location>
        <begin position="70"/>
        <end position="89"/>
    </location>
</feature>
<organism evidence="7 8">
    <name type="scientific">Cribrihabitans marinus</name>
    <dbReference type="NCBI Taxonomy" id="1227549"/>
    <lineage>
        <taxon>Bacteria</taxon>
        <taxon>Pseudomonadati</taxon>
        <taxon>Pseudomonadota</taxon>
        <taxon>Alphaproteobacteria</taxon>
        <taxon>Rhodobacterales</taxon>
        <taxon>Paracoccaceae</taxon>
        <taxon>Cribrihabitans</taxon>
    </lineage>
</organism>
<reference evidence="7 8" key="1">
    <citation type="submission" date="2016-10" db="EMBL/GenBank/DDBJ databases">
        <authorList>
            <person name="de Groot N.N."/>
        </authorList>
    </citation>
    <scope>NUCLEOTIDE SEQUENCE [LARGE SCALE GENOMIC DNA]</scope>
    <source>
        <strain evidence="7 8">DSM 29340</strain>
    </source>
</reference>
<evidence type="ECO:0000256" key="3">
    <source>
        <dbReference type="ARBA" id="ARBA00022692"/>
    </source>
</evidence>
<dbReference type="InterPro" id="IPR001123">
    <property type="entry name" value="LeuE-type"/>
</dbReference>
<proteinExistence type="predicted"/>
<gene>
    <name evidence="7" type="ORF">SAMN05444007_108124</name>
</gene>
<keyword evidence="3 6" id="KW-0812">Transmembrane</keyword>
<feature type="transmembrane region" description="Helical" evidence="6">
    <location>
        <begin position="41"/>
        <end position="64"/>
    </location>
</feature>
<dbReference type="Proteomes" id="UP000199379">
    <property type="component" value="Unassembled WGS sequence"/>
</dbReference>